<sequence>MLHELHLTRDRLGSAALDQAPRTQPLDRPDDHATGPLDADSTQHIGRGGPPPIGRTRRRRWPWVAGILLVVLLIAGGLGAWAFTAGPLGTVSVPTVAGKKQGRAVDAIQHAGLHVRVTQVFSEKVARGVVVSATPGAGDDARKNSTVTLTVSKGAERYTVPSVVGQTEAAARTAITSAHLKVGKVTHAYDETTASGKVAQVAPDGGSTQKPGTKVDLVISKGKQPIDIADVTGRPKADAEQTLTDAGFTVTFGAAQHSDTVASGDVISQNPPNGVGHRGDKIQLVVSEGPVMVSVPEVVGMSAGAAKTKLEDLGFQVKTNYPLLVPVLFQVQGQSVKADTQAPKGSTITIDVV</sequence>
<protein>
    <submittedName>
        <fullName evidence="4">PASTA domain-containing protein</fullName>
    </submittedName>
</protein>
<keyword evidence="2" id="KW-1133">Transmembrane helix</keyword>
<feature type="region of interest" description="Disordered" evidence="1">
    <location>
        <begin position="13"/>
        <end position="57"/>
    </location>
</feature>
<gene>
    <name evidence="4" type="ORF">ACFQDH_14305</name>
</gene>
<evidence type="ECO:0000313" key="5">
    <source>
        <dbReference type="Proteomes" id="UP001596298"/>
    </source>
</evidence>
<dbReference type="CDD" id="cd06577">
    <property type="entry name" value="PASTA_pknB"/>
    <property type="match status" value="4"/>
</dbReference>
<dbReference type="Pfam" id="PF03793">
    <property type="entry name" value="PASTA"/>
    <property type="match status" value="4"/>
</dbReference>
<feature type="domain" description="PASTA" evidence="3">
    <location>
        <begin position="289"/>
        <end position="353"/>
    </location>
</feature>
<evidence type="ECO:0000256" key="1">
    <source>
        <dbReference type="SAM" id="MobiDB-lite"/>
    </source>
</evidence>
<dbReference type="EMBL" id="JBHSWH010000001">
    <property type="protein sequence ID" value="MFC6706395.1"/>
    <property type="molecule type" value="Genomic_DNA"/>
</dbReference>
<dbReference type="PROSITE" id="PS51178">
    <property type="entry name" value="PASTA"/>
    <property type="match status" value="4"/>
</dbReference>
<name>A0ABW2AI78_9MICO</name>
<feature type="domain" description="PASTA" evidence="3">
    <location>
        <begin position="222"/>
        <end position="288"/>
    </location>
</feature>
<dbReference type="Proteomes" id="UP001596298">
    <property type="component" value="Unassembled WGS sequence"/>
</dbReference>
<evidence type="ECO:0000313" key="4">
    <source>
        <dbReference type="EMBL" id="MFC6706395.1"/>
    </source>
</evidence>
<evidence type="ECO:0000259" key="3">
    <source>
        <dbReference type="PROSITE" id="PS51178"/>
    </source>
</evidence>
<evidence type="ECO:0000256" key="2">
    <source>
        <dbReference type="SAM" id="Phobius"/>
    </source>
</evidence>
<proteinExistence type="predicted"/>
<comment type="caution">
    <text evidence="4">The sequence shown here is derived from an EMBL/GenBank/DDBJ whole genome shotgun (WGS) entry which is preliminary data.</text>
</comment>
<dbReference type="RefSeq" id="WP_382402406.1">
    <property type="nucleotide sequence ID" value="NZ_JBHSWH010000001.1"/>
</dbReference>
<reference evidence="5" key="1">
    <citation type="journal article" date="2019" name="Int. J. Syst. Evol. Microbiol.">
        <title>The Global Catalogue of Microorganisms (GCM) 10K type strain sequencing project: providing services to taxonomists for standard genome sequencing and annotation.</title>
        <authorList>
            <consortium name="The Broad Institute Genomics Platform"/>
            <consortium name="The Broad Institute Genome Sequencing Center for Infectious Disease"/>
            <person name="Wu L."/>
            <person name="Ma J."/>
        </authorList>
    </citation>
    <scope>NUCLEOTIDE SEQUENCE [LARGE SCALE GENOMIC DNA]</scope>
    <source>
        <strain evidence="5">CCUG 58127</strain>
    </source>
</reference>
<feature type="domain" description="PASTA" evidence="3">
    <location>
        <begin position="154"/>
        <end position="221"/>
    </location>
</feature>
<feature type="transmembrane region" description="Helical" evidence="2">
    <location>
        <begin position="63"/>
        <end position="83"/>
    </location>
</feature>
<keyword evidence="2" id="KW-0812">Transmembrane</keyword>
<feature type="domain" description="PASTA" evidence="3">
    <location>
        <begin position="89"/>
        <end position="153"/>
    </location>
</feature>
<keyword evidence="5" id="KW-1185">Reference proteome</keyword>
<keyword evidence="2" id="KW-0472">Membrane</keyword>
<accession>A0ABW2AI78</accession>
<dbReference type="Gene3D" id="3.30.10.20">
    <property type="match status" value="4"/>
</dbReference>
<dbReference type="SMART" id="SM00740">
    <property type="entry name" value="PASTA"/>
    <property type="match status" value="4"/>
</dbReference>
<dbReference type="InterPro" id="IPR005543">
    <property type="entry name" value="PASTA_dom"/>
</dbReference>
<organism evidence="4 5">
    <name type="scientific">Flexivirga alba</name>
    <dbReference type="NCBI Taxonomy" id="702742"/>
    <lineage>
        <taxon>Bacteria</taxon>
        <taxon>Bacillati</taxon>
        <taxon>Actinomycetota</taxon>
        <taxon>Actinomycetes</taxon>
        <taxon>Micrococcales</taxon>
        <taxon>Dermacoccaceae</taxon>
        <taxon>Flexivirga</taxon>
    </lineage>
</organism>